<gene>
    <name evidence="1" type="ORF">MOTC310_11910</name>
</gene>
<reference evidence="1 2" key="1">
    <citation type="journal article" date="2012" name="Genet. Mol. Biol.">
        <title>Analysis of 16S rRNA and mxaF genes revealing insights into Methylobacterium niche-specific plant association.</title>
        <authorList>
            <person name="Dourado M.N."/>
            <person name="Andreote F.D."/>
            <person name="Dini-Andreote F."/>
            <person name="Conti R."/>
            <person name="Araujo J.M."/>
            <person name="Araujo W.L."/>
        </authorList>
    </citation>
    <scope>NUCLEOTIDE SEQUENCE [LARGE SCALE GENOMIC DNA]</scope>
    <source>
        <strain evidence="1 2">TC3-10</strain>
    </source>
</reference>
<dbReference type="EMBL" id="MLCA01000006">
    <property type="protein sequence ID" value="MEE7491129.1"/>
    <property type="molecule type" value="Genomic_DNA"/>
</dbReference>
<sequence>MAATQRKPGATPAPMSVVEAHAALVVLRKEIGPKARVSIHLTAADDEDKPLYAAIYATGIGYGEPNFSCRGSDLGQIVADLRGGWEGFQVEHARRMAADMALEIIRITDERGCCTDAALRGSKFSAGDVLRFGPAACAKANEMAGRGPFEIVSIGGANEEAA</sequence>
<dbReference type="RefSeq" id="WP_331301915.1">
    <property type="nucleotide sequence ID" value="NZ_MLCA01000006.1"/>
</dbReference>
<protein>
    <submittedName>
        <fullName evidence="1">Uncharacterized protein</fullName>
    </submittedName>
</protein>
<proteinExistence type="predicted"/>
<comment type="caution">
    <text evidence="1">The sequence shown here is derived from an EMBL/GenBank/DDBJ whole genome shotgun (WGS) entry which is preliminary data.</text>
</comment>
<keyword evidence="2" id="KW-1185">Reference proteome</keyword>
<dbReference type="Proteomes" id="UP001355206">
    <property type="component" value="Unassembled WGS sequence"/>
</dbReference>
<evidence type="ECO:0000313" key="2">
    <source>
        <dbReference type="Proteomes" id="UP001355206"/>
    </source>
</evidence>
<organism evidence="1 2">
    <name type="scientific">Methylobacterium oryzae</name>
    <dbReference type="NCBI Taxonomy" id="334852"/>
    <lineage>
        <taxon>Bacteria</taxon>
        <taxon>Pseudomonadati</taxon>
        <taxon>Pseudomonadota</taxon>
        <taxon>Alphaproteobacteria</taxon>
        <taxon>Hyphomicrobiales</taxon>
        <taxon>Methylobacteriaceae</taxon>
        <taxon>Methylobacterium</taxon>
    </lineage>
</organism>
<accession>A0ABU7TMT2</accession>
<evidence type="ECO:0000313" key="1">
    <source>
        <dbReference type="EMBL" id="MEE7491129.1"/>
    </source>
</evidence>
<name>A0ABU7TMT2_9HYPH</name>